<feature type="domain" description="PAS" evidence="2">
    <location>
        <begin position="154"/>
        <end position="190"/>
    </location>
</feature>
<dbReference type="EMBL" id="BAAAKV010000120">
    <property type="protein sequence ID" value="GAA1201317.1"/>
    <property type="molecule type" value="Genomic_DNA"/>
</dbReference>
<dbReference type="Pfam" id="PF07228">
    <property type="entry name" value="SpoIIE"/>
    <property type="match status" value="1"/>
</dbReference>
<dbReference type="Pfam" id="PF13185">
    <property type="entry name" value="GAF_2"/>
    <property type="match status" value="1"/>
</dbReference>
<dbReference type="InterPro" id="IPR013656">
    <property type="entry name" value="PAS_4"/>
</dbReference>
<evidence type="ECO:0000313" key="4">
    <source>
        <dbReference type="Proteomes" id="UP001501371"/>
    </source>
</evidence>
<dbReference type="PANTHER" id="PTHR43156">
    <property type="entry name" value="STAGE II SPORULATION PROTEIN E-RELATED"/>
    <property type="match status" value="1"/>
</dbReference>
<name>A0ABN1V9V8_9ACTN</name>
<dbReference type="SUPFAM" id="SSF81606">
    <property type="entry name" value="PP2C-like"/>
    <property type="match status" value="1"/>
</dbReference>
<dbReference type="InterPro" id="IPR052016">
    <property type="entry name" value="Bact_Sigma-Reg"/>
</dbReference>
<sequence>MITARAAASFDPVGRSVATARAFVRDTLQGWGYSDVVDDATVLTSELVTNAVIHAGTSADVLCLRTEDGVRVEVADRYPEREVPIQGAGASFASPDRENGRGLLLCAALASRWGVEYTPTHKKVWFQLDLPERPVGTRSAGPVLPVGLLPVADERVRVAVVQIDQSGAITGWNEDAEHIFGYADEQVIGKPLTDITAWPHTPGIGTGVAEALQLSRWEGSYGIRAADGRVVPVYASHLRVRDTHGEPSTVCLLVRDYERAVIQTPLRAPATDGGSENRSADPFEVFIGSPAPEDLDGLLQRTVERARDMLDGDSAFLLLATDDETELEVRASTGLPSARQRFARVPVEAGTGRYGSARMPAVHEDLTAVPGAVPLLNGTGMRSVVTVPLKVEGRLTGSLGVAAEGAGRYSNEEALRLQFAADRIALAVESARLGELERLRRGSLSFLVEASDLLAGTLDRDQTLALMAQMTVPTLATWCAVYTIADQSSEPYLSYVLHEDEDRIDGLKALLSKISPPDPVPTPGARVWAAPAEAAHRAALRTSMRELGGSSTPVSSGIGTTLATAATVGGETVVLPLVARNRVIGMLTLGKPSDDHFRQEILELADDLSRRAALALDNARLYSERTAISQALQRNLLPPGLPQVPGVEVEVIYRAAGEGNEVGGDFYDVFPIRDGAYGFAIGDVCGTGPEAAAVTGLARHALRLLAREGFGGPAVLERLNAAILDEGARSRFLTLLYGELWPQEGGGALLKVVCAGHPLPLRLRQDGTVEPAAEPQPLLGVLEDLELYEQTITLDPGDVLLCVTDGVTERREGTRMLGDDGLTDVLTTCTGLTAGAVAARILRAVERFAAEPASDDMAILAMRVPEPHHVG</sequence>
<dbReference type="PROSITE" id="PS50112">
    <property type="entry name" value="PAS"/>
    <property type="match status" value="1"/>
</dbReference>
<dbReference type="Gene3D" id="3.60.40.10">
    <property type="entry name" value="PPM-type phosphatase domain"/>
    <property type="match status" value="1"/>
</dbReference>
<dbReference type="InterPro" id="IPR001932">
    <property type="entry name" value="PPM-type_phosphatase-like_dom"/>
</dbReference>
<dbReference type="SMART" id="SM00331">
    <property type="entry name" value="PP2C_SIG"/>
    <property type="match status" value="1"/>
</dbReference>
<keyword evidence="1" id="KW-0378">Hydrolase</keyword>
<dbReference type="Pfam" id="PF13492">
    <property type="entry name" value="GAF_3"/>
    <property type="match status" value="1"/>
</dbReference>
<dbReference type="InterPro" id="IPR000014">
    <property type="entry name" value="PAS"/>
</dbReference>
<keyword evidence="4" id="KW-1185">Reference proteome</keyword>
<dbReference type="NCBIfam" id="TIGR00229">
    <property type="entry name" value="sensory_box"/>
    <property type="match status" value="1"/>
</dbReference>
<dbReference type="InterPro" id="IPR003594">
    <property type="entry name" value="HATPase_dom"/>
</dbReference>
<proteinExistence type="predicted"/>
<dbReference type="InterPro" id="IPR029016">
    <property type="entry name" value="GAF-like_dom_sf"/>
</dbReference>
<dbReference type="Proteomes" id="UP001501371">
    <property type="component" value="Unassembled WGS sequence"/>
</dbReference>
<dbReference type="SMART" id="SM00091">
    <property type="entry name" value="PAS"/>
    <property type="match status" value="1"/>
</dbReference>
<dbReference type="InterPro" id="IPR003018">
    <property type="entry name" value="GAF"/>
</dbReference>
<evidence type="ECO:0000256" key="1">
    <source>
        <dbReference type="ARBA" id="ARBA00022801"/>
    </source>
</evidence>
<dbReference type="InterPro" id="IPR036457">
    <property type="entry name" value="PPM-type-like_dom_sf"/>
</dbReference>
<dbReference type="Gene3D" id="3.30.565.10">
    <property type="entry name" value="Histidine kinase-like ATPase, C-terminal domain"/>
    <property type="match status" value="1"/>
</dbReference>
<gene>
    <name evidence="3" type="ORF">GCM10009654_67140</name>
</gene>
<dbReference type="InterPro" id="IPR035965">
    <property type="entry name" value="PAS-like_dom_sf"/>
</dbReference>
<dbReference type="Gene3D" id="3.30.450.40">
    <property type="match status" value="2"/>
</dbReference>
<reference evidence="3 4" key="1">
    <citation type="journal article" date="2019" name="Int. J. Syst. Evol. Microbiol.">
        <title>The Global Catalogue of Microorganisms (GCM) 10K type strain sequencing project: providing services to taxonomists for standard genome sequencing and annotation.</title>
        <authorList>
            <consortium name="The Broad Institute Genomics Platform"/>
            <consortium name="The Broad Institute Genome Sequencing Center for Infectious Disease"/>
            <person name="Wu L."/>
            <person name="Ma J."/>
        </authorList>
    </citation>
    <scope>NUCLEOTIDE SEQUENCE [LARGE SCALE GENOMIC DNA]</scope>
    <source>
        <strain evidence="3 4">JCM 12696</strain>
    </source>
</reference>
<dbReference type="SUPFAM" id="SSF55785">
    <property type="entry name" value="PYP-like sensor domain (PAS domain)"/>
    <property type="match status" value="1"/>
</dbReference>
<dbReference type="Pfam" id="PF13581">
    <property type="entry name" value="HATPase_c_2"/>
    <property type="match status" value="1"/>
</dbReference>
<organism evidence="3 4">
    <name type="scientific">Streptomyces hebeiensis</name>
    <dbReference type="NCBI Taxonomy" id="229486"/>
    <lineage>
        <taxon>Bacteria</taxon>
        <taxon>Bacillati</taxon>
        <taxon>Actinomycetota</taxon>
        <taxon>Actinomycetes</taxon>
        <taxon>Kitasatosporales</taxon>
        <taxon>Streptomycetaceae</taxon>
        <taxon>Streptomyces</taxon>
    </lineage>
</organism>
<evidence type="ECO:0000313" key="3">
    <source>
        <dbReference type="EMBL" id="GAA1201317.1"/>
    </source>
</evidence>
<dbReference type="Gene3D" id="3.30.450.20">
    <property type="entry name" value="PAS domain"/>
    <property type="match status" value="1"/>
</dbReference>
<dbReference type="CDD" id="cd00130">
    <property type="entry name" value="PAS"/>
    <property type="match status" value="1"/>
</dbReference>
<dbReference type="PANTHER" id="PTHR43156:SF2">
    <property type="entry name" value="STAGE II SPORULATION PROTEIN E"/>
    <property type="match status" value="1"/>
</dbReference>
<dbReference type="CDD" id="cd16936">
    <property type="entry name" value="HATPase_RsbW-like"/>
    <property type="match status" value="1"/>
</dbReference>
<comment type="caution">
    <text evidence="3">The sequence shown here is derived from an EMBL/GenBank/DDBJ whole genome shotgun (WGS) entry which is preliminary data.</text>
</comment>
<dbReference type="SUPFAM" id="SSF55781">
    <property type="entry name" value="GAF domain-like"/>
    <property type="match status" value="2"/>
</dbReference>
<dbReference type="InterPro" id="IPR036890">
    <property type="entry name" value="HATPase_C_sf"/>
</dbReference>
<evidence type="ECO:0000259" key="2">
    <source>
        <dbReference type="PROSITE" id="PS50112"/>
    </source>
</evidence>
<dbReference type="Pfam" id="PF08448">
    <property type="entry name" value="PAS_4"/>
    <property type="match status" value="1"/>
</dbReference>
<protein>
    <submittedName>
        <fullName evidence="3">SpoIIE family protein phosphatase</fullName>
    </submittedName>
</protein>
<dbReference type="SMART" id="SM00065">
    <property type="entry name" value="GAF"/>
    <property type="match status" value="2"/>
</dbReference>
<accession>A0ABN1V9V8</accession>